<feature type="domain" description="VQ" evidence="5">
    <location>
        <begin position="73"/>
        <end position="97"/>
    </location>
</feature>
<gene>
    <name evidence="6" type="ORF">HID58_047840</name>
</gene>
<proteinExistence type="predicted"/>
<evidence type="ECO:0000313" key="7">
    <source>
        <dbReference type="Proteomes" id="UP000824890"/>
    </source>
</evidence>
<accession>A0ABQ8B0H7</accession>
<comment type="caution">
    <text evidence="6">The sequence shown here is derived from an EMBL/GenBank/DDBJ whole genome shotgun (WGS) entry which is preliminary data.</text>
</comment>
<dbReference type="Pfam" id="PF05678">
    <property type="entry name" value="VQ"/>
    <property type="match status" value="1"/>
</dbReference>
<protein>
    <recommendedName>
        <fullName evidence="5">VQ domain-containing protein</fullName>
    </recommendedName>
</protein>
<evidence type="ECO:0000259" key="5">
    <source>
        <dbReference type="Pfam" id="PF05678"/>
    </source>
</evidence>
<evidence type="ECO:0000256" key="1">
    <source>
        <dbReference type="ARBA" id="ARBA00004123"/>
    </source>
</evidence>
<evidence type="ECO:0000313" key="6">
    <source>
        <dbReference type="EMBL" id="KAH0898272.1"/>
    </source>
</evidence>
<feature type="compositionally biased region" description="Polar residues" evidence="4">
    <location>
        <begin position="210"/>
        <end position="220"/>
    </location>
</feature>
<feature type="non-terminal residue" evidence="6">
    <location>
        <position position="1"/>
    </location>
</feature>
<sequence>IQSTREDKMLNMRKNVQSNEHYVNGYYYLKNSRGKTVETQQIMTKSQMKAKGRKKEKTHKNHHSQRPSYATDPNTMFVQADPSNFRNIVQELTGAPPELSPVSTAQHKLPLTPKKQAFKLHERRQSSKRMELKINNDSLGQFNRGFLVSPVSHLDPFWTRVSPQSARENHHAMPEKEEQKAIAGKGFYFLPSPRSGDEPAPELLPLFPQRNGNDYCHSSY</sequence>
<feature type="region of interest" description="Disordered" evidence="4">
    <location>
        <begin position="187"/>
        <end position="220"/>
    </location>
</feature>
<keyword evidence="7" id="KW-1185">Reference proteome</keyword>
<dbReference type="PANTHER" id="PTHR33402:SF27">
    <property type="entry name" value="VQ DOMAIN-CONTAINING PROTEIN"/>
    <property type="match status" value="1"/>
</dbReference>
<feature type="region of interest" description="Disordered" evidence="4">
    <location>
        <begin position="46"/>
        <end position="74"/>
    </location>
</feature>
<comment type="subcellular location">
    <subcellularLocation>
        <location evidence="1">Nucleus</location>
    </subcellularLocation>
</comment>
<dbReference type="InterPro" id="IPR039611">
    <property type="entry name" value="VQ_4/11/13/19/31/33"/>
</dbReference>
<keyword evidence="3" id="KW-0539">Nucleus</keyword>
<name>A0ABQ8B0H7_BRANA</name>
<dbReference type="InterPro" id="IPR008889">
    <property type="entry name" value="VQ"/>
</dbReference>
<dbReference type="PANTHER" id="PTHR33402">
    <property type="entry name" value="VQ MOTIF-CONTAINING PROTEIN 11-LIKE"/>
    <property type="match status" value="1"/>
</dbReference>
<evidence type="ECO:0000256" key="4">
    <source>
        <dbReference type="SAM" id="MobiDB-lite"/>
    </source>
</evidence>
<dbReference type="EMBL" id="JAGKQM010000012">
    <property type="protein sequence ID" value="KAH0898272.1"/>
    <property type="molecule type" value="Genomic_DNA"/>
</dbReference>
<keyword evidence="2" id="KW-0597">Phosphoprotein</keyword>
<organism evidence="6 7">
    <name type="scientific">Brassica napus</name>
    <name type="common">Rape</name>
    <dbReference type="NCBI Taxonomy" id="3708"/>
    <lineage>
        <taxon>Eukaryota</taxon>
        <taxon>Viridiplantae</taxon>
        <taxon>Streptophyta</taxon>
        <taxon>Embryophyta</taxon>
        <taxon>Tracheophyta</taxon>
        <taxon>Spermatophyta</taxon>
        <taxon>Magnoliopsida</taxon>
        <taxon>eudicotyledons</taxon>
        <taxon>Gunneridae</taxon>
        <taxon>Pentapetalae</taxon>
        <taxon>rosids</taxon>
        <taxon>malvids</taxon>
        <taxon>Brassicales</taxon>
        <taxon>Brassicaceae</taxon>
        <taxon>Brassiceae</taxon>
        <taxon>Brassica</taxon>
    </lineage>
</organism>
<evidence type="ECO:0000256" key="2">
    <source>
        <dbReference type="ARBA" id="ARBA00022553"/>
    </source>
</evidence>
<feature type="compositionally biased region" description="Basic residues" evidence="4">
    <location>
        <begin position="48"/>
        <end position="65"/>
    </location>
</feature>
<reference evidence="6 7" key="1">
    <citation type="submission" date="2021-05" db="EMBL/GenBank/DDBJ databases">
        <title>Genome Assembly of Synthetic Allotetraploid Brassica napus Reveals Homoeologous Exchanges between Subgenomes.</title>
        <authorList>
            <person name="Davis J.T."/>
        </authorList>
    </citation>
    <scope>NUCLEOTIDE SEQUENCE [LARGE SCALE GENOMIC DNA]</scope>
    <source>
        <strain evidence="7">cv. Da-Ae</strain>
        <tissue evidence="6">Seedling</tissue>
    </source>
</reference>
<evidence type="ECO:0000256" key="3">
    <source>
        <dbReference type="ARBA" id="ARBA00023242"/>
    </source>
</evidence>
<dbReference type="Proteomes" id="UP000824890">
    <property type="component" value="Unassembled WGS sequence"/>
</dbReference>